<feature type="domain" description="Cytochrome c" evidence="8">
    <location>
        <begin position="22"/>
        <end position="100"/>
    </location>
</feature>
<dbReference type="RefSeq" id="WP_376849857.1">
    <property type="nucleotide sequence ID" value="NZ_JBHSMF010000006.1"/>
</dbReference>
<evidence type="ECO:0000256" key="1">
    <source>
        <dbReference type="ARBA" id="ARBA00022448"/>
    </source>
</evidence>
<organism evidence="9 10">
    <name type="scientific">Caenimonas terrae</name>
    <dbReference type="NCBI Taxonomy" id="696074"/>
    <lineage>
        <taxon>Bacteria</taxon>
        <taxon>Pseudomonadati</taxon>
        <taxon>Pseudomonadota</taxon>
        <taxon>Betaproteobacteria</taxon>
        <taxon>Burkholderiales</taxon>
        <taxon>Comamonadaceae</taxon>
        <taxon>Caenimonas</taxon>
    </lineage>
</organism>
<accession>A0ABW0NAV5</accession>
<evidence type="ECO:0000256" key="5">
    <source>
        <dbReference type="ARBA" id="ARBA00023004"/>
    </source>
</evidence>
<dbReference type="InterPro" id="IPR050597">
    <property type="entry name" value="Cytochrome_c_Oxidase_Subunit"/>
</dbReference>
<reference evidence="10" key="1">
    <citation type="journal article" date="2019" name="Int. J. Syst. Evol. Microbiol.">
        <title>The Global Catalogue of Microorganisms (GCM) 10K type strain sequencing project: providing services to taxonomists for standard genome sequencing and annotation.</title>
        <authorList>
            <consortium name="The Broad Institute Genomics Platform"/>
            <consortium name="The Broad Institute Genome Sequencing Center for Infectious Disease"/>
            <person name="Wu L."/>
            <person name="Ma J."/>
        </authorList>
    </citation>
    <scope>NUCLEOTIDE SEQUENCE [LARGE SCALE GENOMIC DNA]</scope>
    <source>
        <strain evidence="10">CCUG 57401</strain>
    </source>
</reference>
<keyword evidence="10" id="KW-1185">Reference proteome</keyword>
<dbReference type="PANTHER" id="PTHR33751:SF9">
    <property type="entry name" value="CYTOCHROME C4"/>
    <property type="match status" value="1"/>
</dbReference>
<dbReference type="EMBL" id="JBHSMF010000006">
    <property type="protein sequence ID" value="MFC5497780.1"/>
    <property type="molecule type" value="Genomic_DNA"/>
</dbReference>
<evidence type="ECO:0000259" key="8">
    <source>
        <dbReference type="PROSITE" id="PS51007"/>
    </source>
</evidence>
<keyword evidence="5 6" id="KW-0408">Iron</keyword>
<evidence type="ECO:0000256" key="6">
    <source>
        <dbReference type="PROSITE-ProRule" id="PRU00433"/>
    </source>
</evidence>
<keyword evidence="7" id="KW-0732">Signal</keyword>
<evidence type="ECO:0000256" key="3">
    <source>
        <dbReference type="ARBA" id="ARBA00022723"/>
    </source>
</evidence>
<evidence type="ECO:0000256" key="4">
    <source>
        <dbReference type="ARBA" id="ARBA00022982"/>
    </source>
</evidence>
<keyword evidence="4" id="KW-0249">Electron transport</keyword>
<dbReference type="PROSITE" id="PS51007">
    <property type="entry name" value="CYTC"/>
    <property type="match status" value="1"/>
</dbReference>
<feature type="chain" id="PRO_5046242420" evidence="7">
    <location>
        <begin position="22"/>
        <end position="107"/>
    </location>
</feature>
<evidence type="ECO:0000256" key="2">
    <source>
        <dbReference type="ARBA" id="ARBA00022617"/>
    </source>
</evidence>
<evidence type="ECO:0000256" key="7">
    <source>
        <dbReference type="SAM" id="SignalP"/>
    </source>
</evidence>
<dbReference type="Pfam" id="PF00034">
    <property type="entry name" value="Cytochrom_C"/>
    <property type="match status" value="1"/>
</dbReference>
<keyword evidence="1" id="KW-0813">Transport</keyword>
<evidence type="ECO:0000313" key="10">
    <source>
        <dbReference type="Proteomes" id="UP001596037"/>
    </source>
</evidence>
<name>A0ABW0NAV5_9BURK</name>
<dbReference type="Proteomes" id="UP001596037">
    <property type="component" value="Unassembled WGS sequence"/>
</dbReference>
<dbReference type="InterPro" id="IPR036909">
    <property type="entry name" value="Cyt_c-like_dom_sf"/>
</dbReference>
<feature type="signal peptide" evidence="7">
    <location>
        <begin position="1"/>
        <end position="21"/>
    </location>
</feature>
<comment type="caution">
    <text evidence="9">The sequence shown here is derived from an EMBL/GenBank/DDBJ whole genome shotgun (WGS) entry which is preliminary data.</text>
</comment>
<protein>
    <submittedName>
        <fullName evidence="9">C-type cytochrome</fullName>
    </submittedName>
</protein>
<dbReference type="SUPFAM" id="SSF46626">
    <property type="entry name" value="Cytochrome c"/>
    <property type="match status" value="1"/>
</dbReference>
<gene>
    <name evidence="9" type="ORF">ACFPOE_09580</name>
</gene>
<dbReference type="Gene3D" id="1.10.760.10">
    <property type="entry name" value="Cytochrome c-like domain"/>
    <property type="match status" value="1"/>
</dbReference>
<keyword evidence="3 6" id="KW-0479">Metal-binding</keyword>
<evidence type="ECO:0000313" key="9">
    <source>
        <dbReference type="EMBL" id="MFC5497780.1"/>
    </source>
</evidence>
<dbReference type="InterPro" id="IPR009056">
    <property type="entry name" value="Cyt_c-like_dom"/>
</dbReference>
<proteinExistence type="predicted"/>
<sequence length="107" mass="11071">MNPGRVAALSVAALLAWPALAGEVAAGRAKANACAVCHGPMGLATLPDAPNLAGQSALYLAAQLKAYRAGTRRHEVMSLMAKTLSDADIDDLASWYSSLKVRVDPVP</sequence>
<dbReference type="PANTHER" id="PTHR33751">
    <property type="entry name" value="CBB3-TYPE CYTOCHROME C OXIDASE SUBUNIT FIXP"/>
    <property type="match status" value="1"/>
</dbReference>
<keyword evidence="2 6" id="KW-0349">Heme</keyword>